<name>A0A7R8YQB3_HERIL</name>
<dbReference type="AlphaFoldDB" id="A0A7R8YQB3"/>
<dbReference type="Proteomes" id="UP000594454">
    <property type="component" value="Chromosome 2"/>
</dbReference>
<dbReference type="SUPFAM" id="SSF54928">
    <property type="entry name" value="RNA-binding domain, RBD"/>
    <property type="match status" value="1"/>
</dbReference>
<keyword evidence="1 2" id="KW-0694">RNA-binding</keyword>
<evidence type="ECO:0000256" key="2">
    <source>
        <dbReference type="PROSITE-ProRule" id="PRU00176"/>
    </source>
</evidence>
<dbReference type="InterPro" id="IPR012677">
    <property type="entry name" value="Nucleotide-bd_a/b_plait_sf"/>
</dbReference>
<evidence type="ECO:0000313" key="6">
    <source>
        <dbReference type="Proteomes" id="UP000594454"/>
    </source>
</evidence>
<feature type="domain" description="RRM" evidence="4">
    <location>
        <begin position="103"/>
        <end position="190"/>
    </location>
</feature>
<evidence type="ECO:0000256" key="1">
    <source>
        <dbReference type="ARBA" id="ARBA00022884"/>
    </source>
</evidence>
<dbReference type="InterPro" id="IPR045137">
    <property type="entry name" value="RBM26/27"/>
</dbReference>
<dbReference type="GO" id="GO:0003723">
    <property type="term" value="F:RNA binding"/>
    <property type="evidence" value="ECO:0007669"/>
    <property type="project" value="UniProtKB-UniRule"/>
</dbReference>
<dbReference type="OrthoDB" id="443401at2759"/>
<proteinExistence type="predicted"/>
<dbReference type="Gene3D" id="3.30.70.330">
    <property type="match status" value="1"/>
</dbReference>
<dbReference type="InParanoid" id="A0A7R8YQB3"/>
<dbReference type="InterPro" id="IPR000504">
    <property type="entry name" value="RRM_dom"/>
</dbReference>
<gene>
    <name evidence="5" type="ORF">HERILL_LOCUS4302</name>
</gene>
<keyword evidence="6" id="KW-1185">Reference proteome</keyword>
<protein>
    <recommendedName>
        <fullName evidence="4">RRM domain-containing protein</fullName>
    </recommendedName>
</protein>
<dbReference type="PROSITE" id="PS50102">
    <property type="entry name" value="RRM"/>
    <property type="match status" value="1"/>
</dbReference>
<dbReference type="GO" id="GO:0005634">
    <property type="term" value="C:nucleus"/>
    <property type="evidence" value="ECO:0007669"/>
    <property type="project" value="TreeGrafter"/>
</dbReference>
<dbReference type="PANTHER" id="PTHR14398:SF0">
    <property type="entry name" value="ZINC FINGER PROTEIN SWM"/>
    <property type="match status" value="1"/>
</dbReference>
<dbReference type="InterPro" id="IPR035979">
    <property type="entry name" value="RBD_domain_sf"/>
</dbReference>
<feature type="region of interest" description="Disordered" evidence="3">
    <location>
        <begin position="29"/>
        <end position="53"/>
    </location>
</feature>
<evidence type="ECO:0000259" key="4">
    <source>
        <dbReference type="PROSITE" id="PS50102"/>
    </source>
</evidence>
<organism evidence="5 6">
    <name type="scientific">Hermetia illucens</name>
    <name type="common">Black soldier fly</name>
    <dbReference type="NCBI Taxonomy" id="343691"/>
    <lineage>
        <taxon>Eukaryota</taxon>
        <taxon>Metazoa</taxon>
        <taxon>Ecdysozoa</taxon>
        <taxon>Arthropoda</taxon>
        <taxon>Hexapoda</taxon>
        <taxon>Insecta</taxon>
        <taxon>Pterygota</taxon>
        <taxon>Neoptera</taxon>
        <taxon>Endopterygota</taxon>
        <taxon>Diptera</taxon>
        <taxon>Brachycera</taxon>
        <taxon>Stratiomyomorpha</taxon>
        <taxon>Stratiomyidae</taxon>
        <taxon>Hermetiinae</taxon>
        <taxon>Hermetia</taxon>
    </lineage>
</organism>
<feature type="region of interest" description="Disordered" evidence="3">
    <location>
        <begin position="259"/>
        <end position="286"/>
    </location>
</feature>
<accession>A0A7R8YQB3</accession>
<dbReference type="PANTHER" id="PTHR14398">
    <property type="entry name" value="RNA RECOGNITION RRM/RNP DOMAIN"/>
    <property type="match status" value="1"/>
</dbReference>
<evidence type="ECO:0000313" key="5">
    <source>
        <dbReference type="EMBL" id="CAD7081181.1"/>
    </source>
</evidence>
<sequence>MYSQYGQLSDEARCGGNYRFANGPRSKIFAGSFRTPGQSTSSTNDRPSFEPALNTMRDIPVNTFKRRYDPEDAVDDIVPKRSKSSTIPTANTAVPQVILRNGCTIELRGIPKWMNTIDELGSRFSEYGRIMDIKVGYQADPGAATVTFSNRAEASIAHRSTTIGFRNDSWSFKAPNMPRNNPVEVLEMAPRETARMFIRKEENEGLQSRKQELLYERCMEMEALEAILSKCSLRDPRRERKLNMVKQLMSSIESIQFGVQSQAKQASDGTGVQRQLKPTDQLAQND</sequence>
<dbReference type="EMBL" id="LR899010">
    <property type="protein sequence ID" value="CAD7081181.1"/>
    <property type="molecule type" value="Genomic_DNA"/>
</dbReference>
<evidence type="ECO:0000256" key="3">
    <source>
        <dbReference type="SAM" id="MobiDB-lite"/>
    </source>
</evidence>
<feature type="compositionally biased region" description="Polar residues" evidence="3">
    <location>
        <begin position="35"/>
        <end position="46"/>
    </location>
</feature>
<reference evidence="5 6" key="1">
    <citation type="submission" date="2020-11" db="EMBL/GenBank/DDBJ databases">
        <authorList>
            <person name="Wallbank WR R."/>
            <person name="Pardo Diaz C."/>
            <person name="Kozak K."/>
            <person name="Martin S."/>
            <person name="Jiggins C."/>
            <person name="Moest M."/>
            <person name="Warren A I."/>
            <person name="Generalovic N T."/>
            <person name="Byers J.R.P. K."/>
            <person name="Montejo-Kovacevich G."/>
            <person name="Yen C E."/>
        </authorList>
    </citation>
    <scope>NUCLEOTIDE SEQUENCE [LARGE SCALE GENOMIC DNA]</scope>
</reference>